<dbReference type="Proteomes" id="UP000093757">
    <property type="component" value="Unassembled WGS sequence"/>
</dbReference>
<evidence type="ECO:0000313" key="1">
    <source>
        <dbReference type="EMBL" id="OBR97869.1"/>
    </source>
</evidence>
<comment type="caution">
    <text evidence="1">The sequence shown here is derived from an EMBL/GenBank/DDBJ whole genome shotgun (WGS) entry which is preliminary data.</text>
</comment>
<dbReference type="GO" id="GO:0052572">
    <property type="term" value="P:response to host immune response"/>
    <property type="evidence" value="ECO:0007669"/>
    <property type="project" value="TreeGrafter"/>
</dbReference>
<name>A0A1A6B6A3_MYCGO</name>
<sequence length="322" mass="33204">MNTPVFAVPELPIPLFNDPELPIPTLPVPELKNPIFPDPELNNPTFPNTGWANTGNLDTGAFISGDQSNGLLWRGDRQGLIQADYTLTIPDIPITLGGGGLIKLPVTGDITGLTVNPFTIHAVNGGAIPVNFDIVVDAKTDGFDLVIPLPDPFPNIRVPVSGLPISLQIPLRSALEPIQVPQIKLASIPLDLTVGSDTTFLTVGLAGGSGPITVPVSQLLPMPGIWNSTTTPSSGFFNTGLGNVSGFGNIGDTISGLWNVGSRISGFENYGGELLSGLTNLGSVMSGIGNTSTLAMAVAGLVSGVGNVGNRLSGLFLEGSVP</sequence>
<evidence type="ECO:0008006" key="3">
    <source>
        <dbReference type="Google" id="ProtNLM"/>
    </source>
</evidence>
<accession>A0A1A6B6A3</accession>
<proteinExistence type="predicted"/>
<organism evidence="1 2">
    <name type="scientific">Mycobacterium gordonae</name>
    <dbReference type="NCBI Taxonomy" id="1778"/>
    <lineage>
        <taxon>Bacteria</taxon>
        <taxon>Bacillati</taxon>
        <taxon>Actinomycetota</taxon>
        <taxon>Actinomycetes</taxon>
        <taxon>Mycobacteriales</taxon>
        <taxon>Mycobacteriaceae</taxon>
        <taxon>Mycobacterium</taxon>
    </lineage>
</organism>
<dbReference type="PANTHER" id="PTHR46766">
    <property type="entry name" value="GLUTAMINE-RICH PROTEIN 2"/>
    <property type="match status" value="1"/>
</dbReference>
<gene>
    <name evidence="1" type="ORF">A9W98_05235</name>
</gene>
<dbReference type="PANTHER" id="PTHR46766:SF1">
    <property type="entry name" value="GLUTAMINE-RICH PROTEIN 2"/>
    <property type="match status" value="1"/>
</dbReference>
<evidence type="ECO:0000313" key="2">
    <source>
        <dbReference type="Proteomes" id="UP000093757"/>
    </source>
</evidence>
<reference evidence="1 2" key="1">
    <citation type="submission" date="2016-06" db="EMBL/GenBank/DDBJ databases">
        <authorList>
            <person name="Kjaerup R.B."/>
            <person name="Dalgaard T.S."/>
            <person name="Juul-Madsen H.R."/>
        </authorList>
    </citation>
    <scope>NUCLEOTIDE SEQUENCE [LARGE SCALE GENOMIC DNA]</scope>
    <source>
        <strain evidence="1 2">1245752.6</strain>
    </source>
</reference>
<dbReference type="AlphaFoldDB" id="A0A1A6B6A3"/>
<protein>
    <recommendedName>
        <fullName evidence="3">PPE family protein</fullName>
    </recommendedName>
</protein>
<dbReference type="EMBL" id="MAEM01000568">
    <property type="protein sequence ID" value="OBR97869.1"/>
    <property type="molecule type" value="Genomic_DNA"/>
</dbReference>